<feature type="compositionally biased region" description="Basic residues" evidence="1">
    <location>
        <begin position="84"/>
        <end position="96"/>
    </location>
</feature>
<feature type="compositionally biased region" description="Basic and acidic residues" evidence="1">
    <location>
        <begin position="1"/>
        <end position="17"/>
    </location>
</feature>
<dbReference type="EMBL" id="CADCUT010000235">
    <property type="protein sequence ID" value="CAA9440622.1"/>
    <property type="molecule type" value="Genomic_DNA"/>
</dbReference>
<feature type="non-terminal residue" evidence="2">
    <location>
        <position position="102"/>
    </location>
</feature>
<sequence length="102" mass="11179">DDALAHDPRGRPGERGHQSLGTGARRGKGAPAAGRLRDLAASTRAPRGPRRHRDLRRRRDAHPRREGHRRRGGGGRPPAAGAGARRRLSRRPHGRARPGPWI</sequence>
<organism evidence="2">
    <name type="scientific">uncultured Rubrobacteraceae bacterium</name>
    <dbReference type="NCBI Taxonomy" id="349277"/>
    <lineage>
        <taxon>Bacteria</taxon>
        <taxon>Bacillati</taxon>
        <taxon>Actinomycetota</taxon>
        <taxon>Rubrobacteria</taxon>
        <taxon>Rubrobacterales</taxon>
        <taxon>Rubrobacteraceae</taxon>
        <taxon>environmental samples</taxon>
    </lineage>
</organism>
<evidence type="ECO:0000256" key="1">
    <source>
        <dbReference type="SAM" id="MobiDB-lite"/>
    </source>
</evidence>
<feature type="region of interest" description="Disordered" evidence="1">
    <location>
        <begin position="1"/>
        <end position="102"/>
    </location>
</feature>
<gene>
    <name evidence="2" type="ORF">AVDCRST_MAG03-3972</name>
</gene>
<dbReference type="AlphaFoldDB" id="A0A6J4QLJ0"/>
<accession>A0A6J4QLJ0</accession>
<proteinExistence type="predicted"/>
<protein>
    <submittedName>
        <fullName evidence="2">Uncharacterized protein</fullName>
    </submittedName>
</protein>
<feature type="compositionally biased region" description="Basic residues" evidence="1">
    <location>
        <begin position="47"/>
        <end position="73"/>
    </location>
</feature>
<name>A0A6J4QLJ0_9ACTN</name>
<reference evidence="2" key="1">
    <citation type="submission" date="2020-02" db="EMBL/GenBank/DDBJ databases">
        <authorList>
            <person name="Meier V. D."/>
        </authorList>
    </citation>
    <scope>NUCLEOTIDE SEQUENCE</scope>
    <source>
        <strain evidence="2">AVDCRST_MAG03</strain>
    </source>
</reference>
<feature type="non-terminal residue" evidence="2">
    <location>
        <position position="1"/>
    </location>
</feature>
<evidence type="ECO:0000313" key="2">
    <source>
        <dbReference type="EMBL" id="CAA9440622.1"/>
    </source>
</evidence>